<dbReference type="AlphaFoldDB" id="A0A8H4W1T4"/>
<name>A0A8H4W1T4_9HELO</name>
<keyword evidence="2" id="KW-1185">Reference proteome</keyword>
<comment type="caution">
    <text evidence="1">The sequence shown here is derived from an EMBL/GenBank/DDBJ whole genome shotgun (WGS) entry which is preliminary data.</text>
</comment>
<evidence type="ECO:0000313" key="1">
    <source>
        <dbReference type="EMBL" id="KAF4630537.1"/>
    </source>
</evidence>
<organism evidence="1 2">
    <name type="scientific">Cudoniella acicularis</name>
    <dbReference type="NCBI Taxonomy" id="354080"/>
    <lineage>
        <taxon>Eukaryota</taxon>
        <taxon>Fungi</taxon>
        <taxon>Dikarya</taxon>
        <taxon>Ascomycota</taxon>
        <taxon>Pezizomycotina</taxon>
        <taxon>Leotiomycetes</taxon>
        <taxon>Helotiales</taxon>
        <taxon>Tricladiaceae</taxon>
        <taxon>Cudoniella</taxon>
    </lineage>
</organism>
<dbReference type="Proteomes" id="UP000566819">
    <property type="component" value="Unassembled WGS sequence"/>
</dbReference>
<proteinExistence type="predicted"/>
<protein>
    <submittedName>
        <fullName evidence="1">Uncharacterized protein</fullName>
    </submittedName>
</protein>
<sequence length="77" mass="9009">MESKISVKDEVWLLRALVVVEFVEMKVVEGVKDRRVLLMVIFEYVTDEELAVRSELWVLWVLVRLVDKIAGAVEDEF</sequence>
<dbReference type="EMBL" id="JAAMPI010000540">
    <property type="protein sequence ID" value="KAF4630537.1"/>
    <property type="molecule type" value="Genomic_DNA"/>
</dbReference>
<accession>A0A8H4W1T4</accession>
<reference evidence="1 2" key="1">
    <citation type="submission" date="2020-03" db="EMBL/GenBank/DDBJ databases">
        <title>Draft Genome Sequence of Cudoniella acicularis.</title>
        <authorList>
            <person name="Buettner E."/>
            <person name="Kellner H."/>
        </authorList>
    </citation>
    <scope>NUCLEOTIDE SEQUENCE [LARGE SCALE GENOMIC DNA]</scope>
    <source>
        <strain evidence="1 2">DSM 108380</strain>
    </source>
</reference>
<evidence type="ECO:0000313" key="2">
    <source>
        <dbReference type="Proteomes" id="UP000566819"/>
    </source>
</evidence>
<gene>
    <name evidence="1" type="ORF">G7Y89_g7603</name>
</gene>